<sequence>MVNSIIDEHKNLVGLEMESYAVYTAAALTEEPRPLCVSMKSVCDFGDEQKSGGYHDYACYTSARVF</sequence>
<organism evidence="1 2">
    <name type="scientific">Psychrosphaera algicola</name>
    <dbReference type="NCBI Taxonomy" id="3023714"/>
    <lineage>
        <taxon>Bacteria</taxon>
        <taxon>Pseudomonadati</taxon>
        <taxon>Pseudomonadota</taxon>
        <taxon>Gammaproteobacteria</taxon>
        <taxon>Alteromonadales</taxon>
        <taxon>Pseudoalteromonadaceae</taxon>
        <taxon>Psychrosphaera</taxon>
    </lineage>
</organism>
<gene>
    <name evidence="1" type="ORF">PN838_22805</name>
</gene>
<comment type="caution">
    <text evidence="1">The sequence shown here is derived from an EMBL/GenBank/DDBJ whole genome shotgun (WGS) entry which is preliminary data.</text>
</comment>
<evidence type="ECO:0000313" key="1">
    <source>
        <dbReference type="EMBL" id="MDC2891044.1"/>
    </source>
</evidence>
<dbReference type="EMBL" id="JAQOMS010000002">
    <property type="protein sequence ID" value="MDC2891044.1"/>
    <property type="molecule type" value="Genomic_DNA"/>
</dbReference>
<name>A0ABT5FIM0_9GAMM</name>
<dbReference type="Proteomes" id="UP001528411">
    <property type="component" value="Unassembled WGS sequence"/>
</dbReference>
<dbReference type="RefSeq" id="WP_272182088.1">
    <property type="nucleotide sequence ID" value="NZ_JAQOMS010000002.1"/>
</dbReference>
<dbReference type="InterPro" id="IPR035994">
    <property type="entry name" value="Nucleoside_phosphorylase_sf"/>
</dbReference>
<dbReference type="Gene3D" id="3.40.50.1580">
    <property type="entry name" value="Nucleoside phosphorylase domain"/>
    <property type="match status" value="1"/>
</dbReference>
<reference evidence="1 2" key="1">
    <citation type="submission" date="2023-01" db="EMBL/GenBank/DDBJ databases">
        <title>Psychrosphaera sp. nov., isolated from marine algae.</title>
        <authorList>
            <person name="Bayburt H."/>
            <person name="Choi B.J."/>
            <person name="Kim J.M."/>
            <person name="Choi D.G."/>
            <person name="Jeon C.O."/>
        </authorList>
    </citation>
    <scope>NUCLEOTIDE SEQUENCE [LARGE SCALE GENOMIC DNA]</scope>
    <source>
        <strain evidence="1 2">G1-22</strain>
    </source>
</reference>
<evidence type="ECO:0000313" key="2">
    <source>
        <dbReference type="Proteomes" id="UP001528411"/>
    </source>
</evidence>
<proteinExistence type="predicted"/>
<protein>
    <submittedName>
        <fullName evidence="1">Uncharacterized protein</fullName>
    </submittedName>
</protein>
<keyword evidence="2" id="KW-1185">Reference proteome</keyword>
<dbReference type="SUPFAM" id="SSF53167">
    <property type="entry name" value="Purine and uridine phosphorylases"/>
    <property type="match status" value="1"/>
</dbReference>
<accession>A0ABT5FIM0</accession>